<dbReference type="STRING" id="1423803.FD13_GL000150"/>
<dbReference type="PATRIC" id="fig|1423803.3.peg.149"/>
<protein>
    <recommendedName>
        <fullName evidence="3">N-acetyltransferase domain-containing protein</fullName>
    </recommendedName>
</protein>
<sequence length="150" mass="17500">MASFEGYHPLLTSRYRFDWLTRFNLKNVADLTQQDLSITADWINTTMRDTMDRRKLVWGIEDRTTHKLVAWGGFPILDLTDQAGQVYVLGRPLPANDQREILERLVAFGRDELQLDTLTLQTAKHLDPTAIEAAGFTSKSPQHWEWHRYR</sequence>
<gene>
    <name evidence="1" type="ORF">FD13_GL000150</name>
</gene>
<evidence type="ECO:0008006" key="3">
    <source>
        <dbReference type="Google" id="ProtNLM"/>
    </source>
</evidence>
<accession>A0A0R2DI84</accession>
<proteinExistence type="predicted"/>
<comment type="caution">
    <text evidence="1">The sequence shown here is derived from an EMBL/GenBank/DDBJ whole genome shotgun (WGS) entry which is preliminary data.</text>
</comment>
<dbReference type="RefSeq" id="WP_061775590.1">
    <property type="nucleotide sequence ID" value="NZ_AYZH01000001.1"/>
</dbReference>
<reference evidence="1 2" key="1">
    <citation type="journal article" date="2015" name="Genome Announc.">
        <title>Expanding the biotechnology potential of lactobacilli through comparative genomics of 213 strains and associated genera.</title>
        <authorList>
            <person name="Sun Z."/>
            <person name="Harris H.M."/>
            <person name="McCann A."/>
            <person name="Guo C."/>
            <person name="Argimon S."/>
            <person name="Zhang W."/>
            <person name="Yang X."/>
            <person name="Jeffery I.B."/>
            <person name="Cooney J.C."/>
            <person name="Kagawa T.F."/>
            <person name="Liu W."/>
            <person name="Song Y."/>
            <person name="Salvetti E."/>
            <person name="Wrobel A."/>
            <person name="Rasinkangas P."/>
            <person name="Parkhill J."/>
            <person name="Rea M.C."/>
            <person name="O'Sullivan O."/>
            <person name="Ritari J."/>
            <person name="Douillard F.P."/>
            <person name="Paul Ross R."/>
            <person name="Yang R."/>
            <person name="Briner A.E."/>
            <person name="Felis G.E."/>
            <person name="de Vos W.M."/>
            <person name="Barrangou R."/>
            <person name="Klaenhammer T.R."/>
            <person name="Caufield P.W."/>
            <person name="Cui Y."/>
            <person name="Zhang H."/>
            <person name="O'Toole P.W."/>
        </authorList>
    </citation>
    <scope>NUCLEOTIDE SEQUENCE [LARGE SCALE GENOMIC DNA]</scope>
    <source>
        <strain evidence="1 2">DSM 21775</strain>
    </source>
</reference>
<organism evidence="1 2">
    <name type="scientific">Levilactobacillus senmaizukei DSM 21775 = NBRC 103853</name>
    <dbReference type="NCBI Taxonomy" id="1423803"/>
    <lineage>
        <taxon>Bacteria</taxon>
        <taxon>Bacillati</taxon>
        <taxon>Bacillota</taxon>
        <taxon>Bacilli</taxon>
        <taxon>Lactobacillales</taxon>
        <taxon>Lactobacillaceae</taxon>
        <taxon>Levilactobacillus</taxon>
    </lineage>
</organism>
<dbReference type="Proteomes" id="UP000051589">
    <property type="component" value="Unassembled WGS sequence"/>
</dbReference>
<evidence type="ECO:0000313" key="2">
    <source>
        <dbReference type="Proteomes" id="UP000051589"/>
    </source>
</evidence>
<name>A0A0R2DI84_9LACO</name>
<dbReference type="OrthoDB" id="2249426at2"/>
<keyword evidence="2" id="KW-1185">Reference proteome</keyword>
<evidence type="ECO:0000313" key="1">
    <source>
        <dbReference type="EMBL" id="KRN03366.1"/>
    </source>
</evidence>
<dbReference type="EMBL" id="AYZH01000001">
    <property type="protein sequence ID" value="KRN03366.1"/>
    <property type="molecule type" value="Genomic_DNA"/>
</dbReference>
<dbReference type="AlphaFoldDB" id="A0A0R2DI84"/>